<keyword evidence="4 7" id="KW-0812">Transmembrane</keyword>
<evidence type="ECO:0000256" key="1">
    <source>
        <dbReference type="ARBA" id="ARBA00001947"/>
    </source>
</evidence>
<dbReference type="RefSeq" id="WP_172884251.1">
    <property type="nucleotide sequence ID" value="NZ_CP054000.1"/>
</dbReference>
<feature type="transmembrane region" description="Helical" evidence="7">
    <location>
        <begin position="114"/>
        <end position="135"/>
    </location>
</feature>
<dbReference type="GO" id="GO:0006508">
    <property type="term" value="P:proteolysis"/>
    <property type="evidence" value="ECO:0007669"/>
    <property type="project" value="InterPro"/>
</dbReference>
<comment type="subcellular location">
    <subcellularLocation>
        <location evidence="2">Membrane</location>
        <topology evidence="2">Multi-pass membrane protein</topology>
    </subcellularLocation>
</comment>
<feature type="domain" description="Peptidase M50" evidence="8">
    <location>
        <begin position="17"/>
        <end position="125"/>
    </location>
</feature>
<dbReference type="Pfam" id="PF02163">
    <property type="entry name" value="Peptidase_M50"/>
    <property type="match status" value="1"/>
</dbReference>
<dbReference type="AlphaFoldDB" id="A0A7D4JXG6"/>
<dbReference type="InterPro" id="IPR008915">
    <property type="entry name" value="Peptidase_M50"/>
</dbReference>
<evidence type="ECO:0000256" key="2">
    <source>
        <dbReference type="ARBA" id="ARBA00004141"/>
    </source>
</evidence>
<reference evidence="9 10" key="1">
    <citation type="submission" date="2020-05" db="EMBL/GenBank/DDBJ databases">
        <title>FDA dAtabase for Regulatory Grade micrObial Sequences (FDA-ARGOS): Supporting development and validation of Infectious Disease Dx tests.</title>
        <authorList>
            <person name="Pederson C."/>
            <person name="Tallon L."/>
            <person name="Sadzewicz L."/>
            <person name="Zhao X."/>
            <person name="Vavikolanu K."/>
            <person name="Mehta A."/>
            <person name="Aluvathingal J."/>
            <person name="Nadendla S."/>
            <person name="Myers T."/>
            <person name="Yan Y."/>
            <person name="Sichtig H."/>
        </authorList>
    </citation>
    <scope>NUCLEOTIDE SEQUENCE [LARGE SCALE GENOMIC DNA]</scope>
    <source>
        <strain evidence="9 10">FDAARGOS_764</strain>
    </source>
</reference>
<proteinExistence type="inferred from homology"/>
<sequence length="182" mass="21452">MFNTLMIVVISYFVYQISQLLHEMGHAIAYRLAYQSKKWRIEIGRGKQILKTKRFKIHLIPADGACYLDDDYEEWYYKKNFIVFLAGPLVNIILFICMIPFIYDINHSADVGSFYRNIVFITFYINFWKALISLLPKEYENMKVNQTDGLKLLNIIKAMKKKRKSNTIKHTKNPLPSDKGLL</sequence>
<evidence type="ECO:0000256" key="7">
    <source>
        <dbReference type="SAM" id="Phobius"/>
    </source>
</evidence>
<evidence type="ECO:0000313" key="10">
    <source>
        <dbReference type="Proteomes" id="UP000502899"/>
    </source>
</evidence>
<gene>
    <name evidence="9" type="ORF">FOC70_00790</name>
</gene>
<accession>A0A7D4JXG6</accession>
<comment type="similarity">
    <text evidence="3">Belongs to the peptidase M50B family.</text>
</comment>
<evidence type="ECO:0000256" key="3">
    <source>
        <dbReference type="ARBA" id="ARBA00007931"/>
    </source>
</evidence>
<feature type="transmembrane region" description="Helical" evidence="7">
    <location>
        <begin position="81"/>
        <end position="102"/>
    </location>
</feature>
<evidence type="ECO:0000313" key="9">
    <source>
        <dbReference type="EMBL" id="QKH78982.1"/>
    </source>
</evidence>
<dbReference type="GO" id="GO:0016020">
    <property type="term" value="C:membrane"/>
    <property type="evidence" value="ECO:0007669"/>
    <property type="project" value="UniProtKB-SubCell"/>
</dbReference>
<comment type="cofactor">
    <cofactor evidence="1">
        <name>Zn(2+)</name>
        <dbReference type="ChEBI" id="CHEBI:29105"/>
    </cofactor>
</comment>
<evidence type="ECO:0000259" key="8">
    <source>
        <dbReference type="Pfam" id="PF02163"/>
    </source>
</evidence>
<organism evidence="9 10">
    <name type="scientific">Finegoldia magna</name>
    <name type="common">Peptostreptococcus magnus</name>
    <dbReference type="NCBI Taxonomy" id="1260"/>
    <lineage>
        <taxon>Bacteria</taxon>
        <taxon>Bacillati</taxon>
        <taxon>Bacillota</taxon>
        <taxon>Tissierellia</taxon>
        <taxon>Tissierellales</taxon>
        <taxon>Peptoniphilaceae</taxon>
        <taxon>Finegoldia</taxon>
    </lineage>
</organism>
<keyword evidence="5 7" id="KW-1133">Transmembrane helix</keyword>
<dbReference type="CDD" id="cd05709">
    <property type="entry name" value="S2P-M50"/>
    <property type="match status" value="1"/>
</dbReference>
<evidence type="ECO:0000256" key="4">
    <source>
        <dbReference type="ARBA" id="ARBA00022692"/>
    </source>
</evidence>
<name>A0A7D4JXG6_FINMA</name>
<evidence type="ECO:0000256" key="5">
    <source>
        <dbReference type="ARBA" id="ARBA00022989"/>
    </source>
</evidence>
<dbReference type="Proteomes" id="UP000502899">
    <property type="component" value="Chromosome"/>
</dbReference>
<keyword evidence="6 7" id="KW-0472">Membrane</keyword>
<evidence type="ECO:0000256" key="6">
    <source>
        <dbReference type="ARBA" id="ARBA00023136"/>
    </source>
</evidence>
<protein>
    <submittedName>
        <fullName evidence="9">M50 family metallopeptidase</fullName>
    </submittedName>
</protein>
<dbReference type="EMBL" id="CP054000">
    <property type="protein sequence ID" value="QKH78982.1"/>
    <property type="molecule type" value="Genomic_DNA"/>
</dbReference>